<sequence>MKNIGIVGAGVAGLHLGLQLRQHGIPATIYTNRTPEQVRDGRVMNSVAHMHVTVALEEDLGINHWTEEHYYYDVHYHYNGWGEKRTYQGYFSAPSRTLDYRIYLPRLMEDFVDRGGKIEYKDLSVADIQDLSERHDLVVVSTGKGEIGALFPKRADKSPYDRPQRQLAVGFWKGVRRPERNGVEISVIPGVGELLAIPMWSFSGDTTALLFESVPGGPQEILTQQKNDDDPEAYRQLTLEMLETHHPTVFERIDHSAFELQSDKDLLQGGVTPVLREDYARLPNGKFVLGLGDVHLTMDPVQAQGANSTAFSARVVGDAVLEDDVFDEQFMKKVAMRRAERLEASSDWINTMIQSPTNPQIPALFSAMVESQELANEFTENFNYPIAQLTLIGSEERAEAAIKRTSENAKVSAR</sequence>
<dbReference type="EMBL" id="BAAAMN010000064">
    <property type="protein sequence ID" value="GAA2045651.1"/>
    <property type="molecule type" value="Genomic_DNA"/>
</dbReference>
<evidence type="ECO:0000259" key="1">
    <source>
        <dbReference type="Pfam" id="PF17885"/>
    </source>
</evidence>
<gene>
    <name evidence="2" type="ORF">GCM10009720_28150</name>
</gene>
<dbReference type="Gene3D" id="3.50.50.60">
    <property type="entry name" value="FAD/NAD(P)-binding domain"/>
    <property type="match status" value="2"/>
</dbReference>
<dbReference type="Pfam" id="PF17885">
    <property type="entry name" value="Smoa_sbd"/>
    <property type="match status" value="1"/>
</dbReference>
<dbReference type="InterPro" id="IPR036188">
    <property type="entry name" value="FAD/NAD-bd_sf"/>
</dbReference>
<dbReference type="InterPro" id="IPR041654">
    <property type="entry name" value="StyA_sbd"/>
</dbReference>
<name>A0ABN2UXG9_9MICC</name>
<accession>A0ABN2UXG9</accession>
<dbReference type="RefSeq" id="WP_343959885.1">
    <property type="nucleotide sequence ID" value="NZ_BAAAMN010000064.1"/>
</dbReference>
<keyword evidence="2" id="KW-0436">Ligase</keyword>
<evidence type="ECO:0000313" key="3">
    <source>
        <dbReference type="Proteomes" id="UP001501461"/>
    </source>
</evidence>
<reference evidence="2 3" key="1">
    <citation type="journal article" date="2019" name="Int. J. Syst. Evol. Microbiol.">
        <title>The Global Catalogue of Microorganisms (GCM) 10K type strain sequencing project: providing services to taxonomists for standard genome sequencing and annotation.</title>
        <authorList>
            <consortium name="The Broad Institute Genomics Platform"/>
            <consortium name="The Broad Institute Genome Sequencing Center for Infectious Disease"/>
            <person name="Wu L."/>
            <person name="Ma J."/>
        </authorList>
    </citation>
    <scope>NUCLEOTIDE SEQUENCE [LARGE SCALE GENOMIC DNA]</scope>
    <source>
        <strain evidence="2 3">JCM 13595</strain>
    </source>
</reference>
<comment type="caution">
    <text evidence="2">The sequence shown here is derived from an EMBL/GenBank/DDBJ whole genome shotgun (WGS) entry which is preliminary data.</text>
</comment>
<evidence type="ECO:0000313" key="2">
    <source>
        <dbReference type="EMBL" id="GAA2045651.1"/>
    </source>
</evidence>
<dbReference type="GO" id="GO:0016874">
    <property type="term" value="F:ligase activity"/>
    <property type="evidence" value="ECO:0007669"/>
    <property type="project" value="UniProtKB-KW"/>
</dbReference>
<dbReference type="Proteomes" id="UP001501461">
    <property type="component" value="Unassembled WGS sequence"/>
</dbReference>
<proteinExistence type="predicted"/>
<protein>
    <submittedName>
        <fullName evidence="2">Alanine-phosphoribitol ligase</fullName>
    </submittedName>
</protein>
<feature type="domain" description="Styrene monooxygenase StyA putative substrate binding" evidence="1">
    <location>
        <begin position="143"/>
        <end position="252"/>
    </location>
</feature>
<keyword evidence="3" id="KW-1185">Reference proteome</keyword>
<dbReference type="SUPFAM" id="SSF51905">
    <property type="entry name" value="FAD/NAD(P)-binding domain"/>
    <property type="match status" value="1"/>
</dbReference>
<organism evidence="2 3">
    <name type="scientific">Yaniella flava</name>
    <dbReference type="NCBI Taxonomy" id="287930"/>
    <lineage>
        <taxon>Bacteria</taxon>
        <taxon>Bacillati</taxon>
        <taxon>Actinomycetota</taxon>
        <taxon>Actinomycetes</taxon>
        <taxon>Micrococcales</taxon>
        <taxon>Micrococcaceae</taxon>
        <taxon>Yaniella</taxon>
    </lineage>
</organism>
<dbReference type="Gene3D" id="6.10.250.650">
    <property type="match status" value="1"/>
</dbReference>